<evidence type="ECO:0000313" key="8">
    <source>
        <dbReference type="Proteomes" id="UP000030665"/>
    </source>
</evidence>
<dbReference type="GO" id="GO:0004430">
    <property type="term" value="F:1-phosphatidylinositol 4-kinase activity"/>
    <property type="evidence" value="ECO:0007669"/>
    <property type="project" value="UniProtKB-EC"/>
</dbReference>
<dbReference type="InterPro" id="IPR000403">
    <property type="entry name" value="PI3/4_kinase_cat_dom"/>
</dbReference>
<dbReference type="OrthoDB" id="10264149at2759"/>
<dbReference type="EC" id="2.7.1.67" evidence="2"/>
<reference evidence="7" key="1">
    <citation type="submission" date="2014-01" db="EMBL/GenBank/DDBJ databases">
        <authorList>
            <person name="Aslett M."/>
        </authorList>
    </citation>
    <scope>NUCLEOTIDE SEQUENCE</scope>
</reference>
<organism evidence="7 8">
    <name type="scientific">Trichuris trichiura</name>
    <name type="common">Whipworm</name>
    <name type="synonym">Trichocephalus trichiurus</name>
    <dbReference type="NCBI Taxonomy" id="36087"/>
    <lineage>
        <taxon>Eukaryota</taxon>
        <taxon>Metazoa</taxon>
        <taxon>Ecdysozoa</taxon>
        <taxon>Nematoda</taxon>
        <taxon>Enoplea</taxon>
        <taxon>Dorylaimia</taxon>
        <taxon>Trichinellida</taxon>
        <taxon>Trichuridae</taxon>
        <taxon>Trichuris</taxon>
    </lineage>
</organism>
<dbReference type="STRING" id="36087.A0A077ZA23"/>
<dbReference type="Pfam" id="PF19274">
    <property type="entry name" value="PI4K_N"/>
    <property type="match status" value="2"/>
</dbReference>
<feature type="domain" description="PI3K/PI4K catalytic" evidence="5">
    <location>
        <begin position="1662"/>
        <end position="1887"/>
    </location>
</feature>
<dbReference type="Gene3D" id="1.10.1070.11">
    <property type="entry name" value="Phosphatidylinositol 3-/4-kinase, catalytic domain"/>
    <property type="match status" value="1"/>
</dbReference>
<dbReference type="GO" id="GO:0005737">
    <property type="term" value="C:cytoplasm"/>
    <property type="evidence" value="ECO:0007669"/>
    <property type="project" value="TreeGrafter"/>
</dbReference>
<dbReference type="InterPro" id="IPR045495">
    <property type="entry name" value="PI4K_N"/>
</dbReference>
<evidence type="ECO:0000259" key="5">
    <source>
        <dbReference type="PROSITE" id="PS50290"/>
    </source>
</evidence>
<dbReference type="InterPro" id="IPR042236">
    <property type="entry name" value="PI3K_accessory_sf"/>
</dbReference>
<dbReference type="GO" id="GO:0005886">
    <property type="term" value="C:plasma membrane"/>
    <property type="evidence" value="ECO:0007669"/>
    <property type="project" value="TreeGrafter"/>
</dbReference>
<dbReference type="PROSITE" id="PS00915">
    <property type="entry name" value="PI3_4_KINASE_1"/>
    <property type="match status" value="1"/>
</dbReference>
<dbReference type="Pfam" id="PF00454">
    <property type="entry name" value="PI3_PI4_kinase"/>
    <property type="match status" value="2"/>
</dbReference>
<dbReference type="GO" id="GO:0048015">
    <property type="term" value="P:phosphatidylinositol-mediated signaling"/>
    <property type="evidence" value="ECO:0007669"/>
    <property type="project" value="TreeGrafter"/>
</dbReference>
<feature type="domain" description="PIK helical" evidence="6">
    <location>
        <begin position="1388"/>
        <end position="1563"/>
    </location>
</feature>
<evidence type="ECO:0000313" key="7">
    <source>
        <dbReference type="EMBL" id="CDW56508.1"/>
    </source>
</evidence>
<dbReference type="Proteomes" id="UP000030665">
    <property type="component" value="Unassembled WGS sequence"/>
</dbReference>
<dbReference type="SMART" id="SM00145">
    <property type="entry name" value="PI3Ka"/>
    <property type="match status" value="1"/>
</dbReference>
<dbReference type="InterPro" id="IPR016024">
    <property type="entry name" value="ARM-type_fold"/>
</dbReference>
<dbReference type="SUPFAM" id="SSF56112">
    <property type="entry name" value="Protein kinase-like (PK-like)"/>
    <property type="match status" value="1"/>
</dbReference>
<dbReference type="AlphaFoldDB" id="A0A077ZA23"/>
<evidence type="ECO:0000256" key="1">
    <source>
        <dbReference type="ARBA" id="ARBA00006209"/>
    </source>
</evidence>
<name>A0A077ZA23_TRITR</name>
<proteinExistence type="inferred from homology"/>
<dbReference type="InterPro" id="IPR015433">
    <property type="entry name" value="PI3/4_kinase"/>
</dbReference>
<dbReference type="GO" id="GO:0046854">
    <property type="term" value="P:phosphatidylinositol phosphate biosynthetic process"/>
    <property type="evidence" value="ECO:0007669"/>
    <property type="project" value="InterPro"/>
</dbReference>
<gene>
    <name evidence="7" type="ORF">TTRE_0000478801</name>
</gene>
<dbReference type="PANTHER" id="PTHR10048:SF15">
    <property type="entry name" value="PHOSPHATIDYLINOSITOL 4-KINASE ALPHA"/>
    <property type="match status" value="1"/>
</dbReference>
<evidence type="ECO:0000256" key="4">
    <source>
        <dbReference type="ARBA" id="ARBA00022777"/>
    </source>
</evidence>
<dbReference type="Gene3D" id="3.30.1010.10">
    <property type="entry name" value="Phosphatidylinositol 3-kinase Catalytic Subunit, Chain A, domain 4"/>
    <property type="match status" value="1"/>
</dbReference>
<reference evidence="7" key="2">
    <citation type="submission" date="2014-03" db="EMBL/GenBank/DDBJ databases">
        <title>The whipworm genome and dual-species transcriptomics of an intimate host-pathogen interaction.</title>
        <authorList>
            <person name="Foth B.J."/>
            <person name="Tsai I.J."/>
            <person name="Reid A.J."/>
            <person name="Bancroft A.J."/>
            <person name="Nichol S."/>
            <person name="Tracey A."/>
            <person name="Holroyd N."/>
            <person name="Cotton J.A."/>
            <person name="Stanley E.J."/>
            <person name="Zarowiecki M."/>
            <person name="Liu J.Z."/>
            <person name="Huckvale T."/>
            <person name="Cooper P.J."/>
            <person name="Grencis R.K."/>
            <person name="Berriman M."/>
        </authorList>
    </citation>
    <scope>NUCLEOTIDE SEQUENCE [LARGE SCALE GENOMIC DNA]</scope>
</reference>
<evidence type="ECO:0000256" key="3">
    <source>
        <dbReference type="ARBA" id="ARBA00022679"/>
    </source>
</evidence>
<keyword evidence="3" id="KW-0808">Transferase</keyword>
<dbReference type="PROSITE" id="PS51545">
    <property type="entry name" value="PIK_HELICAL"/>
    <property type="match status" value="1"/>
</dbReference>
<keyword evidence="8" id="KW-1185">Reference proteome</keyword>
<dbReference type="InterPro" id="IPR011009">
    <property type="entry name" value="Kinase-like_dom_sf"/>
</dbReference>
<dbReference type="SUPFAM" id="SSF48371">
    <property type="entry name" value="ARM repeat"/>
    <property type="match status" value="1"/>
</dbReference>
<evidence type="ECO:0000256" key="2">
    <source>
        <dbReference type="ARBA" id="ARBA00012169"/>
    </source>
</evidence>
<sequence length="1887" mass="212697">MAVFDTLYSACTSFIGQNFVSLDTKIEIIRSLFLLLGFFRCFGRGCLADHLGLIRRMFPKTSAHEPLESKDSAVPTEAIIPYIILTKNSQRDFRASRDKIQESVHSQGESAIELFNEPYLSADFVYLGIEEFKSIFNQLYDLLNQPCLATLDEYWVESGYSKNLQRNSVSEVALLIMLSFLKDCALSIMDTNAADEMKQGRHLIRQALLFVSLALFGNVNSYHNQDLKSKKRENDKAKDSKTMAVAAGVCIELLVAIADEQGDLDDRLSLLILRYKLTERISGWHGHRLSSNQLILILALGNLAERFPSLSPAAVVPALSNFLMEPSPVLQRLFESSKLEEADRKTGKAVPSASKTSCKKNFEMVRGAVINNLCRGLRSGLKADSECVNACLASISTRLYTAIAVDQHSNLILENSIFTLGGIGVWFRELPAISSAVMQIFQQKFSNPASPLDALIVHQLSEMILAGCVNIYCEVMKMFNRITMESWLSGYGSSDETMMYRHASLAVINSYMNLAEHIEGESQKNDLLIRFLELFVQLGLEGKRISEKISSVALKASNNAGNLGVLIPAIAVLMKRMPLIVNPRPRLRRLFRDFWAYCVVLGFTVEDSGLWPQNWFDGVCTIAVTSPVLVFPDSLRLVIKGLAISSDSINPSDLQEFRNNLLSQLNHPPDVVPLVNKMDFAQCVYLLTILRLETLRVTNSQDSRAVHFMFDYLEEKCIRKDKSGMWTCLLAITLQVVQAYVTAADQKRSETVLKSDLEKHAQFLLFKFNAIFPEIRKCADRCLSLLVDKFPHVLWDKGVLKTMLSILQLLFESCNDATSRISSTISVPGFPLSISLTETMEERRKVRDDFAAKCQQILAEAVTWAPSIVRNHIQEYISELSIESSEFLSCHSGLAVTISSMLNWGNTGLQKLPYGDLPAASLFMSGIGLENFYLGEVKGTLSLLSASESAAELLTDRLTRNFNDACAQNDIPNLKKSLLRMCSLFILTPGVCRILLRTICFAPTKVFNVDIMELCVSCWNWILSSKEGIEAEFFQEFDFAWHAQATMRLGFFRQEPPPVDPLAVRSSKELTPNPPFVKPHKALVQFITESVNTAKFCNRNLVDIFFHFFLRSFSPSISVRTEQMVGCHSCEPACQFSRHVAAAGARFHLLTSALGLLQCNIAICGTAKCLLRRRIYAVALDYFAVHPQCPTQDIGSLREDIAWIMKFWQAIQTDKKYLNRDLFDNFEACAVGFSLDSDSKMKEGGSEYATISLPRTRNGSVNGYPHTLTSNSSTHQYLSSITSLSSYRKPQVTIDLCPLDDAENELFFKQALANVTDGSQFISIFENSLKEFLRKRNLLLLLVGNEVERLLAWYNPQGLPERIIPGEECVEQWRQKTFPDLVTENKVLRENVRVSWEICPDIAVYFPVRFKNADVVKSELSRMIRSNPLSVNHIPAALSYVASVSTVESVTSEMKYVPSWAPVSPAMALSFFSRPASEHPVAAQYAIRVLKSYPPSVLLYYIPQIVQAVRYDSLNYMSEFILSMASKSQLLAHQLIWNMQTNMYTDEDGKHKDPVLFERLSKLVSKIVTSLSGEAKRFHERQFNFFNEITSISAEIKPFPKGRERKDACMRALSRVKVVKGCYLPSDPEALVVDIDYSSATPMQSAAKAPFLARFKVRKYTVDEVEQICMSNSCSNATSDDSSSDDLYWQAAIFKVGDDVRQDMLALQIMQLCLNVARSIDLDVYLYPYRVVATAPGCGVIQCVPNSKSRDQLGRQTDFDFGFMFESSPGGNLGFEPDFKLSGEMVAIMGGKMESPSFRWFMDLCVRMYLAMRPHWESFLWLISLMLDTGLPCFRGRTIQLLRDRFAPQKSEKEAAQFMLQIVRNCFLNVRSKMYDQLQYFQNEIPY</sequence>
<protein>
    <recommendedName>
        <fullName evidence="2">1-phosphatidylinositol 4-kinase</fullName>
        <ecNumber evidence="2">2.7.1.67</ecNumber>
    </recommendedName>
</protein>
<keyword evidence="4 7" id="KW-0418">Kinase</keyword>
<dbReference type="SMART" id="SM00146">
    <property type="entry name" value="PI3Kc"/>
    <property type="match status" value="1"/>
</dbReference>
<comment type="similarity">
    <text evidence="1">Belongs to the PI3/PI4-kinase family. Type III PI4K subfamily.</text>
</comment>
<dbReference type="InterPro" id="IPR018936">
    <property type="entry name" value="PI3/4_kinase_CS"/>
</dbReference>
<dbReference type="FunFam" id="3.30.1010.10:FF:000009">
    <property type="entry name" value="Phosphatidylinositol 4-kinase, catalytic, alpha"/>
    <property type="match status" value="1"/>
</dbReference>
<dbReference type="InterPro" id="IPR001263">
    <property type="entry name" value="PI3K_accessory_dom"/>
</dbReference>
<dbReference type="FunFam" id="1.25.40.70:FF:000011">
    <property type="entry name" value="Phosphatidylinositol 4-kinase alpha"/>
    <property type="match status" value="1"/>
</dbReference>
<dbReference type="EMBL" id="HG806047">
    <property type="protein sequence ID" value="CDW56508.1"/>
    <property type="molecule type" value="Genomic_DNA"/>
</dbReference>
<dbReference type="PANTHER" id="PTHR10048">
    <property type="entry name" value="PHOSPHATIDYLINOSITOL KINASE"/>
    <property type="match status" value="1"/>
</dbReference>
<accession>A0A077ZA23</accession>
<dbReference type="PROSITE" id="PS50290">
    <property type="entry name" value="PI3_4_KINASE_3"/>
    <property type="match status" value="1"/>
</dbReference>
<dbReference type="Pfam" id="PF00613">
    <property type="entry name" value="PI3Ka"/>
    <property type="match status" value="1"/>
</dbReference>
<dbReference type="InterPro" id="IPR036940">
    <property type="entry name" value="PI3/4_kinase_cat_sf"/>
</dbReference>
<dbReference type="Gene3D" id="1.25.40.70">
    <property type="entry name" value="Phosphatidylinositol 3-kinase, accessory domain (PIK)"/>
    <property type="match status" value="1"/>
</dbReference>
<evidence type="ECO:0000259" key="6">
    <source>
        <dbReference type="PROSITE" id="PS51545"/>
    </source>
</evidence>